<dbReference type="EMBL" id="JALKCG010000015">
    <property type="protein sequence ID" value="MCK0210110.1"/>
    <property type="molecule type" value="Genomic_DNA"/>
</dbReference>
<sequence>MTVDRRRGSDCFPLDSQSQRLAIQDRKGPPAGGLIPTVDKWRLPGLTNCSANDRDGGAKQTSLQGQSNVKYGSVPPDRSTKRISGKTPAPHLTSIFTPLNAVVLRRRIGALAKWGMPMILSA</sequence>
<organism evidence="2 3">
    <name type="scientific">Ancylobacter koreensis</name>
    <dbReference type="NCBI Taxonomy" id="266121"/>
    <lineage>
        <taxon>Bacteria</taxon>
        <taxon>Pseudomonadati</taxon>
        <taxon>Pseudomonadota</taxon>
        <taxon>Alphaproteobacteria</taxon>
        <taxon>Hyphomicrobiales</taxon>
        <taxon>Xanthobacteraceae</taxon>
        <taxon>Ancylobacter</taxon>
    </lineage>
</organism>
<reference evidence="3" key="2">
    <citation type="submission" date="2023-07" db="EMBL/GenBank/DDBJ databases">
        <title>Ancylobacter moscoviensis sp. nov., facultatively methylotrophic bacteria from activated sludge and the reclassification of Starkeya novella (Starkey 1934) Kelly et al. 2000 as Ancylobacter novellus comb. nov., Starkeya koreensis Im et al. 2006 as Ancylobacter koreensis comb.nov., Angulomicrobium tetraedrale Vasil'eva et al. 1986 as Ancylobacter tetraedralis comb. nov., Angulomicrobium amanitiforme Fritz et al. 2004 as Ancylobacter amanitiformis comb. nov. and Methylorhabdus multivorans Doronina et al. 1996 as Ancylobacter multivorans comb. nov. and emended description of the genus Ancylobacter.</title>
        <authorList>
            <person name="Doronina N."/>
            <person name="Chemodurova A."/>
            <person name="Grouzdev D."/>
            <person name="Koziaeva V."/>
            <person name="Shi W."/>
            <person name="Wu L."/>
            <person name="Kaparullina E."/>
        </authorList>
    </citation>
    <scope>NUCLEOTIDE SEQUENCE [LARGE SCALE GENOMIC DNA]</scope>
    <source>
        <strain evidence="3">Jip08</strain>
    </source>
</reference>
<dbReference type="RefSeq" id="WP_247202614.1">
    <property type="nucleotide sequence ID" value="NZ_JALKCG010000015.1"/>
</dbReference>
<accession>A0ABT0DS53</accession>
<protein>
    <submittedName>
        <fullName evidence="2">Uncharacterized protein</fullName>
    </submittedName>
</protein>
<gene>
    <name evidence="2" type="ORF">MWN33_18935</name>
</gene>
<name>A0ABT0DS53_9HYPH</name>
<reference evidence="2 3" key="1">
    <citation type="submission" date="2022-04" db="EMBL/GenBank/DDBJ databases">
        <authorList>
            <person name="Grouzdev D.S."/>
            <person name="Pantiukh K.S."/>
            <person name="Krutkina M.S."/>
        </authorList>
    </citation>
    <scope>NUCLEOTIDE SEQUENCE [LARGE SCALE GENOMIC DNA]</scope>
    <source>
        <strain evidence="2 3">Jip08</strain>
    </source>
</reference>
<feature type="compositionally biased region" description="Polar residues" evidence="1">
    <location>
        <begin position="59"/>
        <end position="70"/>
    </location>
</feature>
<proteinExistence type="predicted"/>
<evidence type="ECO:0000313" key="2">
    <source>
        <dbReference type="EMBL" id="MCK0210110.1"/>
    </source>
</evidence>
<dbReference type="Proteomes" id="UP001202867">
    <property type="component" value="Unassembled WGS sequence"/>
</dbReference>
<feature type="region of interest" description="Disordered" evidence="1">
    <location>
        <begin position="1"/>
        <end position="90"/>
    </location>
</feature>
<comment type="caution">
    <text evidence="2">The sequence shown here is derived from an EMBL/GenBank/DDBJ whole genome shotgun (WGS) entry which is preliminary data.</text>
</comment>
<evidence type="ECO:0000313" key="3">
    <source>
        <dbReference type="Proteomes" id="UP001202867"/>
    </source>
</evidence>
<feature type="non-terminal residue" evidence="2">
    <location>
        <position position="122"/>
    </location>
</feature>
<keyword evidence="3" id="KW-1185">Reference proteome</keyword>
<evidence type="ECO:0000256" key="1">
    <source>
        <dbReference type="SAM" id="MobiDB-lite"/>
    </source>
</evidence>